<dbReference type="SUPFAM" id="SSF50182">
    <property type="entry name" value="Sm-like ribonucleoproteins"/>
    <property type="match status" value="1"/>
</dbReference>
<proteinExistence type="predicted"/>
<keyword evidence="1" id="KW-1133">Transmembrane helix</keyword>
<feature type="transmembrane region" description="Helical" evidence="1">
    <location>
        <begin position="6"/>
        <end position="23"/>
    </location>
</feature>
<evidence type="ECO:0000313" key="2">
    <source>
        <dbReference type="EMBL" id="UXD22457.1"/>
    </source>
</evidence>
<evidence type="ECO:0000313" key="3">
    <source>
        <dbReference type="Proteomes" id="UP001063698"/>
    </source>
</evidence>
<keyword evidence="1" id="KW-0472">Membrane</keyword>
<accession>A0A977PKW8</accession>
<evidence type="ECO:0008006" key="4">
    <source>
        <dbReference type="Google" id="ProtNLM"/>
    </source>
</evidence>
<organism evidence="2 3">
    <name type="scientific">Ignicoccus pacificus DSM 13166</name>
    <dbReference type="NCBI Taxonomy" id="940294"/>
    <lineage>
        <taxon>Archaea</taxon>
        <taxon>Thermoproteota</taxon>
        <taxon>Thermoprotei</taxon>
        <taxon>Desulfurococcales</taxon>
        <taxon>Desulfurococcaceae</taxon>
        <taxon>Ignicoccus</taxon>
    </lineage>
</organism>
<feature type="transmembrane region" description="Helical" evidence="1">
    <location>
        <begin position="53"/>
        <end position="82"/>
    </location>
</feature>
<sequence>MINENVVIAVAYATFLTLFYIIIKNRYIETMVKKQIITTAGGKELKMVMETAYIVLLVIGVFIALVDIRALIYLILTALAVIAITSHDVIKSIFLYYMIVLTKMITQGDFVIMARGIRGWVKKLTPFYVELHGEHGEIIRIPNILAASEPVRVPSKALPFTLLIRIHGQAEINEKELREKLDEVIAFTKRFCVTSPHVKIRSVGTNFVEYEVIYGLSNYEASNRIIEILYSKLKDVVKEINGQIEIRREHTIMSKL</sequence>
<keyword evidence="3" id="KW-1185">Reference proteome</keyword>
<dbReference type="Proteomes" id="UP001063698">
    <property type="component" value="Chromosome"/>
</dbReference>
<keyword evidence="1" id="KW-0812">Transmembrane</keyword>
<gene>
    <name evidence="2" type="ORF">IPA_04975</name>
</gene>
<dbReference type="KEGG" id="ipc:IPA_04975"/>
<dbReference type="InterPro" id="IPR010920">
    <property type="entry name" value="LSM_dom_sf"/>
</dbReference>
<dbReference type="EMBL" id="CP006868">
    <property type="protein sequence ID" value="UXD22457.1"/>
    <property type="molecule type" value="Genomic_DNA"/>
</dbReference>
<reference evidence="2" key="1">
    <citation type="submission" date="2013-11" db="EMBL/GenBank/DDBJ databases">
        <title>Comparative genomics of Ignicoccus.</title>
        <authorList>
            <person name="Podar M."/>
        </authorList>
    </citation>
    <scope>NUCLEOTIDE SEQUENCE</scope>
    <source>
        <strain evidence="2">DSM 13166</strain>
    </source>
</reference>
<dbReference type="AlphaFoldDB" id="A0A977PKW8"/>
<evidence type="ECO:0000256" key="1">
    <source>
        <dbReference type="SAM" id="Phobius"/>
    </source>
</evidence>
<name>A0A977PKW8_9CREN</name>
<protein>
    <recommendedName>
        <fullName evidence="4">Mechanosensitive ion channel</fullName>
    </recommendedName>
</protein>